<accession>A0AAD9YGL0</accession>
<dbReference type="EMBL" id="VYYT01000117">
    <property type="protein sequence ID" value="KAK2767270.1"/>
    <property type="molecule type" value="Genomic_DNA"/>
</dbReference>
<evidence type="ECO:0008006" key="4">
    <source>
        <dbReference type="Google" id="ProtNLM"/>
    </source>
</evidence>
<feature type="region of interest" description="Disordered" evidence="1">
    <location>
        <begin position="457"/>
        <end position="476"/>
    </location>
</feature>
<organism evidence="2 3">
    <name type="scientific">Colletotrichum kahawae</name>
    <name type="common">Coffee berry disease fungus</name>
    <dbReference type="NCBI Taxonomy" id="34407"/>
    <lineage>
        <taxon>Eukaryota</taxon>
        <taxon>Fungi</taxon>
        <taxon>Dikarya</taxon>
        <taxon>Ascomycota</taxon>
        <taxon>Pezizomycotina</taxon>
        <taxon>Sordariomycetes</taxon>
        <taxon>Hypocreomycetidae</taxon>
        <taxon>Glomerellales</taxon>
        <taxon>Glomerellaceae</taxon>
        <taxon>Colletotrichum</taxon>
        <taxon>Colletotrichum gloeosporioides species complex</taxon>
    </lineage>
</organism>
<dbReference type="AlphaFoldDB" id="A0AAD9YGL0"/>
<evidence type="ECO:0000313" key="3">
    <source>
        <dbReference type="Proteomes" id="UP001281614"/>
    </source>
</evidence>
<dbReference type="Proteomes" id="UP001281614">
    <property type="component" value="Unassembled WGS sequence"/>
</dbReference>
<sequence>MERLRLPGLATWTRLEEKCSVGKKLTLFPYEPERPYGMRAYHPPQGVRNFEPEADFTNTKAKVQIEEIICRGPGRSSQIFSCKVLEAPVEERPAFYQSPLSLIPKNKNSKARRPPLIRKLVGKVYDTCVSSIYASDLDRASKAPGYFSREHAAYAYYRWNKKTGYPHTMPQFYGGWMTKVKDGTNIMGEPKFKYVGLILIEYIDGRSIEDLCSREDIGEGYIGELCPYESSFRISGEGNQMRHVTFNEKNRQLVIQIMLHGICQGFQLGVEHHNLSPENVFVTLKNGTQDLEEIRVVFLDHDDTQVWFETKYPKLPGNVSYCLQKLPFPTHPRERCSVVALEKFQGWWPPSAEGRSADEVEKEFRQWLLSEEVFGPLVEATDKEDLVKPDKMRPYANKRYSTFDTLDLIGERQDAMQDVIIPQVLTLLRNLEDKDSLGQEMERAIQRALEKVTLHNTVTGSRHPPSHHKLRRIRLD</sequence>
<evidence type="ECO:0000313" key="2">
    <source>
        <dbReference type="EMBL" id="KAK2767270.1"/>
    </source>
</evidence>
<feature type="compositionally biased region" description="Basic residues" evidence="1">
    <location>
        <begin position="464"/>
        <end position="476"/>
    </location>
</feature>
<proteinExistence type="predicted"/>
<gene>
    <name evidence="2" type="ORF">CKAH01_15313</name>
</gene>
<name>A0AAD9YGL0_COLKA</name>
<comment type="caution">
    <text evidence="2">The sequence shown here is derived from an EMBL/GenBank/DDBJ whole genome shotgun (WGS) entry which is preliminary data.</text>
</comment>
<evidence type="ECO:0000256" key="1">
    <source>
        <dbReference type="SAM" id="MobiDB-lite"/>
    </source>
</evidence>
<keyword evidence="3" id="KW-1185">Reference proteome</keyword>
<reference evidence="2" key="1">
    <citation type="submission" date="2023-02" db="EMBL/GenBank/DDBJ databases">
        <title>Colletotrichum kahawae CIFC_Que2 genome sequencing and assembly.</title>
        <authorList>
            <person name="Baroncelli R."/>
        </authorList>
    </citation>
    <scope>NUCLEOTIDE SEQUENCE</scope>
    <source>
        <strain evidence="2">CIFC_Que2</strain>
    </source>
</reference>
<protein>
    <recommendedName>
        <fullName evidence="4">Protein kinase domain-containing protein</fullName>
    </recommendedName>
</protein>